<dbReference type="EMBL" id="QXGD01009335">
    <property type="protein sequence ID" value="KAE9158073.1"/>
    <property type="molecule type" value="Genomic_DNA"/>
</dbReference>
<evidence type="ECO:0000313" key="2">
    <source>
        <dbReference type="EMBL" id="KAE9158073.1"/>
    </source>
</evidence>
<feature type="signal peptide" evidence="1">
    <location>
        <begin position="1"/>
        <end position="16"/>
    </location>
</feature>
<name>A0A6A3V3K8_9STRA</name>
<proteinExistence type="predicted"/>
<keyword evidence="1" id="KW-0732">Signal</keyword>
<dbReference type="AlphaFoldDB" id="A0A6A3V3K8"/>
<protein>
    <recommendedName>
        <fullName evidence="4">Secreted protein</fullName>
    </recommendedName>
</protein>
<evidence type="ECO:0008006" key="4">
    <source>
        <dbReference type="Google" id="ProtNLM"/>
    </source>
</evidence>
<gene>
    <name evidence="2" type="ORF">PF002_g33197</name>
</gene>
<organism evidence="2 3">
    <name type="scientific">Phytophthora fragariae</name>
    <dbReference type="NCBI Taxonomy" id="53985"/>
    <lineage>
        <taxon>Eukaryota</taxon>
        <taxon>Sar</taxon>
        <taxon>Stramenopiles</taxon>
        <taxon>Oomycota</taxon>
        <taxon>Peronosporomycetes</taxon>
        <taxon>Peronosporales</taxon>
        <taxon>Peronosporaceae</taxon>
        <taxon>Phytophthora</taxon>
    </lineage>
</organism>
<evidence type="ECO:0000256" key="1">
    <source>
        <dbReference type="SAM" id="SignalP"/>
    </source>
</evidence>
<feature type="chain" id="PRO_5025335668" description="Secreted protein" evidence="1">
    <location>
        <begin position="17"/>
        <end position="94"/>
    </location>
</feature>
<dbReference type="Proteomes" id="UP000440367">
    <property type="component" value="Unassembled WGS sequence"/>
</dbReference>
<reference evidence="2 3" key="1">
    <citation type="submission" date="2018-08" db="EMBL/GenBank/DDBJ databases">
        <title>Genomic investigation of the strawberry pathogen Phytophthora fragariae indicates pathogenicity is determined by transcriptional variation in three key races.</title>
        <authorList>
            <person name="Adams T.M."/>
            <person name="Armitage A.D."/>
            <person name="Sobczyk M.K."/>
            <person name="Bates H.J."/>
            <person name="Dunwell J.M."/>
            <person name="Nellist C.F."/>
            <person name="Harrison R.J."/>
        </authorList>
    </citation>
    <scope>NUCLEOTIDE SEQUENCE [LARGE SCALE GENOMIC DNA]</scope>
    <source>
        <strain evidence="2 3">BC-1</strain>
    </source>
</reference>
<feature type="non-terminal residue" evidence="2">
    <location>
        <position position="94"/>
    </location>
</feature>
<evidence type="ECO:0000313" key="3">
    <source>
        <dbReference type="Proteomes" id="UP000440367"/>
    </source>
</evidence>
<sequence>MLQCCNAAILMYLILSAPVYEQTASMPPRPSLGRIIHRCSLRTSLVATFGPPCVCAPGFHCSSFSVESLPAYTRAHQIKPSGGFEPPPPASGTL</sequence>
<comment type="caution">
    <text evidence="2">The sequence shown here is derived from an EMBL/GenBank/DDBJ whole genome shotgun (WGS) entry which is preliminary data.</text>
</comment>
<accession>A0A6A3V3K8</accession>